<dbReference type="PANTHER" id="PTHR10091">
    <property type="entry name" value="ALDOSE-1-EPIMERASE"/>
    <property type="match status" value="1"/>
</dbReference>
<keyword evidence="3" id="KW-0119">Carbohydrate metabolism</keyword>
<evidence type="ECO:0000313" key="4">
    <source>
        <dbReference type="EMBL" id="ETW14676.1"/>
    </source>
</evidence>
<accession>W4HRD8</accession>
<dbReference type="GO" id="GO:0033499">
    <property type="term" value="P:galactose catabolic process via UDP-galactose, Leloir pathway"/>
    <property type="evidence" value="ECO:0007669"/>
    <property type="project" value="TreeGrafter"/>
</dbReference>
<protein>
    <submittedName>
        <fullName evidence="4">Aldose 1-epimerase</fullName>
    </submittedName>
</protein>
<dbReference type="Gene3D" id="2.70.98.10">
    <property type="match status" value="1"/>
</dbReference>
<dbReference type="InterPro" id="IPR047215">
    <property type="entry name" value="Galactose_mutarotase-like"/>
</dbReference>
<dbReference type="PATRIC" id="fig|1317118.6.peg.450"/>
<dbReference type="InterPro" id="IPR014718">
    <property type="entry name" value="GH-type_carb-bd"/>
</dbReference>
<evidence type="ECO:0000313" key="5">
    <source>
        <dbReference type="Proteomes" id="UP000019063"/>
    </source>
</evidence>
<keyword evidence="2" id="KW-0413">Isomerase</keyword>
<dbReference type="CDD" id="cd09019">
    <property type="entry name" value="galactose_mutarotase_like"/>
    <property type="match status" value="1"/>
</dbReference>
<dbReference type="STRING" id="1379903.ATO8_02175"/>
<dbReference type="RefSeq" id="WP_043841612.1">
    <property type="nucleotide sequence ID" value="NZ_AQQW01000001.1"/>
</dbReference>
<gene>
    <name evidence="4" type="ORF">ATO8_02175</name>
</gene>
<dbReference type="EMBL" id="AQQW01000001">
    <property type="protein sequence ID" value="ETW14676.1"/>
    <property type="molecule type" value="Genomic_DNA"/>
</dbReference>
<dbReference type="GO" id="GO:0006006">
    <property type="term" value="P:glucose metabolic process"/>
    <property type="evidence" value="ECO:0007669"/>
    <property type="project" value="TreeGrafter"/>
</dbReference>
<keyword evidence="5" id="KW-1185">Reference proteome</keyword>
<evidence type="ECO:0000256" key="1">
    <source>
        <dbReference type="ARBA" id="ARBA00006206"/>
    </source>
</evidence>
<dbReference type="GO" id="GO:0030246">
    <property type="term" value="F:carbohydrate binding"/>
    <property type="evidence" value="ECO:0007669"/>
    <property type="project" value="InterPro"/>
</dbReference>
<dbReference type="SUPFAM" id="SSF74650">
    <property type="entry name" value="Galactose mutarotase-like"/>
    <property type="match status" value="1"/>
</dbReference>
<dbReference type="AlphaFoldDB" id="W4HRD8"/>
<reference evidence="4 5" key="1">
    <citation type="journal article" date="2014" name="Antonie Van Leeuwenhoek">
        <title>Roseivivax atlanticus sp. nov., isolated from surface seawater of the Atlantic Ocean.</title>
        <authorList>
            <person name="Li G."/>
            <person name="Lai Q."/>
            <person name="Liu X."/>
            <person name="Sun F."/>
            <person name="Shao Z."/>
        </authorList>
    </citation>
    <scope>NUCLEOTIDE SEQUENCE [LARGE SCALE GENOMIC DNA]</scope>
    <source>
        <strain evidence="4 5">22II-s10s</strain>
    </source>
</reference>
<name>W4HRD8_9RHOB</name>
<dbReference type="Proteomes" id="UP000019063">
    <property type="component" value="Unassembled WGS sequence"/>
</dbReference>
<sequence length="326" mass="34871">MIDAGETPDGRIIKAVTLDNGTLRASVVTFGASVRDLRLAGVDRPLILGLDDPQAYPEGFPYLGAIVGRVANRIAHGQAEIAGEMHRFDRNEGGKRTLHGGADGSGRRLWTLVEAGPAHVILADRLADGHMGFPGALDVQVRYALVDAALEVEFTATTDAPTLCNFAPHMFFNLSGAATMDDHLLFVDADRYQAVDEGQIPDRPPQDVSGTPFDLRGGAMPPEGIDHNFCLSEERRGAPHPAAILRAGDVEMRLETTEPGLQVYDGGGLRVSAGTGLDGRGYGPRAGVALEPQAWVDAANQGMRAQVDLFPGETYRQFSRFAFAQV</sequence>
<dbReference type="eggNOG" id="COG2017">
    <property type="taxonomic scope" value="Bacteria"/>
</dbReference>
<evidence type="ECO:0000256" key="2">
    <source>
        <dbReference type="ARBA" id="ARBA00023235"/>
    </source>
</evidence>
<dbReference type="PANTHER" id="PTHR10091:SF0">
    <property type="entry name" value="GALACTOSE MUTAROTASE"/>
    <property type="match status" value="1"/>
</dbReference>
<dbReference type="GO" id="GO:0004034">
    <property type="term" value="F:aldose 1-epimerase activity"/>
    <property type="evidence" value="ECO:0007669"/>
    <property type="project" value="TreeGrafter"/>
</dbReference>
<organism evidence="4 5">
    <name type="scientific">Roseivivax marinus</name>
    <dbReference type="NCBI Taxonomy" id="1379903"/>
    <lineage>
        <taxon>Bacteria</taxon>
        <taxon>Pseudomonadati</taxon>
        <taxon>Pseudomonadota</taxon>
        <taxon>Alphaproteobacteria</taxon>
        <taxon>Rhodobacterales</taxon>
        <taxon>Roseobacteraceae</taxon>
        <taxon>Roseivivax</taxon>
    </lineage>
</organism>
<dbReference type="Pfam" id="PF01263">
    <property type="entry name" value="Aldose_epim"/>
    <property type="match status" value="1"/>
</dbReference>
<evidence type="ECO:0000256" key="3">
    <source>
        <dbReference type="ARBA" id="ARBA00023277"/>
    </source>
</evidence>
<proteinExistence type="inferred from homology"/>
<comment type="similarity">
    <text evidence="1">Belongs to the aldose epimerase family.</text>
</comment>
<dbReference type="InterPro" id="IPR011013">
    <property type="entry name" value="Gal_mutarotase_sf_dom"/>
</dbReference>
<dbReference type="InterPro" id="IPR008183">
    <property type="entry name" value="Aldose_1/G6P_1-epimerase"/>
</dbReference>
<comment type="caution">
    <text evidence="4">The sequence shown here is derived from an EMBL/GenBank/DDBJ whole genome shotgun (WGS) entry which is preliminary data.</text>
</comment>